<protein>
    <recommendedName>
        <fullName evidence="3">Integrase catalytic subunit</fullName>
    </recommendedName>
</protein>
<evidence type="ECO:0000313" key="1">
    <source>
        <dbReference type="EMBL" id="RQT37195.1"/>
    </source>
</evidence>
<gene>
    <name evidence="1" type="ORF">DF037_00170</name>
</gene>
<dbReference type="AlphaFoldDB" id="A0A3N8RMT2"/>
<proteinExistence type="predicted"/>
<evidence type="ECO:0008006" key="3">
    <source>
        <dbReference type="Google" id="ProtNLM"/>
    </source>
</evidence>
<organism evidence="1 2">
    <name type="scientific">Burkholderia contaminans</name>
    <dbReference type="NCBI Taxonomy" id="488447"/>
    <lineage>
        <taxon>Bacteria</taxon>
        <taxon>Pseudomonadati</taxon>
        <taxon>Pseudomonadota</taxon>
        <taxon>Betaproteobacteria</taxon>
        <taxon>Burkholderiales</taxon>
        <taxon>Burkholderiaceae</taxon>
        <taxon>Burkholderia</taxon>
        <taxon>Burkholderia cepacia complex</taxon>
    </lineage>
</organism>
<sequence>MQGDQGGEVGRGTAEYFRQKISPREIAVRTGVFTRTVRAWQGQTDLRSRKHPKRAGTRVLDAWPHMLSDWFKTDSHRPTRERCATRIAFDTIRVRGNASVFDLSRGSLLARVVVLDMVKNHESRA</sequence>
<dbReference type="Proteomes" id="UP000269271">
    <property type="component" value="Unassembled WGS sequence"/>
</dbReference>
<dbReference type="EMBL" id="QTQX01000001">
    <property type="protein sequence ID" value="RQT37195.1"/>
    <property type="molecule type" value="Genomic_DNA"/>
</dbReference>
<dbReference type="RefSeq" id="WP_124615668.1">
    <property type="nucleotide sequence ID" value="NZ_QTQX01000001.1"/>
</dbReference>
<name>A0A3N8RMT2_9BURK</name>
<reference evidence="1 2" key="1">
    <citation type="submission" date="2018-08" db="EMBL/GenBank/DDBJ databases">
        <title>Comparative analysis of Burkholderia isolates from Puerto Rico.</title>
        <authorList>
            <person name="Hall C."/>
            <person name="Sahl J."/>
            <person name="Wagner D."/>
        </authorList>
    </citation>
    <scope>NUCLEOTIDE SEQUENCE [LARGE SCALE GENOMIC DNA]</scope>
    <source>
        <strain evidence="1 2">Bp9001</strain>
    </source>
</reference>
<accession>A0A3N8RMT2</accession>
<comment type="caution">
    <text evidence="1">The sequence shown here is derived from an EMBL/GenBank/DDBJ whole genome shotgun (WGS) entry which is preliminary data.</text>
</comment>
<evidence type="ECO:0000313" key="2">
    <source>
        <dbReference type="Proteomes" id="UP000269271"/>
    </source>
</evidence>